<dbReference type="GO" id="GO:0008270">
    <property type="term" value="F:zinc ion binding"/>
    <property type="evidence" value="ECO:0007669"/>
    <property type="project" value="UniProtKB-UniRule"/>
</dbReference>
<protein>
    <recommendedName>
        <fullName evidence="8">Transcriptional repressor NrdR</fullName>
    </recommendedName>
</protein>
<dbReference type="InterPro" id="IPR055173">
    <property type="entry name" value="NrdR-like_N"/>
</dbReference>
<dbReference type="GO" id="GO:0045892">
    <property type="term" value="P:negative regulation of DNA-templated transcription"/>
    <property type="evidence" value="ECO:0007669"/>
    <property type="project" value="UniProtKB-UniRule"/>
</dbReference>
<dbReference type="FunCoup" id="A0A146GD71">
    <property type="interactions" value="260"/>
</dbReference>
<dbReference type="EMBL" id="BDCO01000003">
    <property type="protein sequence ID" value="GAT35113.1"/>
    <property type="molecule type" value="Genomic_DNA"/>
</dbReference>
<accession>A0A146GD71</accession>
<dbReference type="InterPro" id="IPR003796">
    <property type="entry name" value="RNR_NrdR-like"/>
</dbReference>
<organism evidence="10 11">
    <name type="scientific">Terrimicrobium sacchariphilum</name>
    <dbReference type="NCBI Taxonomy" id="690879"/>
    <lineage>
        <taxon>Bacteria</taxon>
        <taxon>Pseudomonadati</taxon>
        <taxon>Verrucomicrobiota</taxon>
        <taxon>Terrimicrobiia</taxon>
        <taxon>Terrimicrobiales</taxon>
        <taxon>Terrimicrobiaceae</taxon>
        <taxon>Terrimicrobium</taxon>
    </lineage>
</organism>
<name>A0A146GD71_TERSA</name>
<keyword evidence="7 8" id="KW-0804">Transcription</keyword>
<feature type="zinc finger region" evidence="8">
    <location>
        <begin position="3"/>
        <end position="34"/>
    </location>
</feature>
<dbReference type="AlphaFoldDB" id="A0A146GD71"/>
<keyword evidence="5 8" id="KW-0805">Transcription regulation</keyword>
<dbReference type="InParanoid" id="A0A146GD71"/>
<evidence type="ECO:0000256" key="8">
    <source>
        <dbReference type="HAMAP-Rule" id="MF_00440"/>
    </source>
</evidence>
<evidence type="ECO:0000259" key="9">
    <source>
        <dbReference type="PROSITE" id="PS51161"/>
    </source>
</evidence>
<dbReference type="PROSITE" id="PS51161">
    <property type="entry name" value="ATP_CONE"/>
    <property type="match status" value="1"/>
</dbReference>
<dbReference type="OrthoDB" id="9807461at2"/>
<comment type="cofactor">
    <cofactor evidence="8">
        <name>Zn(2+)</name>
        <dbReference type="ChEBI" id="CHEBI:29105"/>
    </cofactor>
    <text evidence="8">Binds 1 zinc ion.</text>
</comment>
<dbReference type="GO" id="GO:0005524">
    <property type="term" value="F:ATP binding"/>
    <property type="evidence" value="ECO:0007669"/>
    <property type="project" value="UniProtKB-UniRule"/>
</dbReference>
<keyword evidence="4 8" id="KW-0067">ATP-binding</keyword>
<dbReference type="NCBIfam" id="TIGR00244">
    <property type="entry name" value="transcriptional regulator NrdR"/>
    <property type="match status" value="1"/>
</dbReference>
<evidence type="ECO:0000256" key="4">
    <source>
        <dbReference type="ARBA" id="ARBA00022840"/>
    </source>
</evidence>
<evidence type="ECO:0000256" key="7">
    <source>
        <dbReference type="ARBA" id="ARBA00023163"/>
    </source>
</evidence>
<keyword evidence="2 8" id="KW-0547">Nucleotide-binding</keyword>
<dbReference type="STRING" id="690879.TSACC_3174"/>
<keyword evidence="11" id="KW-1185">Reference proteome</keyword>
<dbReference type="InterPro" id="IPR005144">
    <property type="entry name" value="ATP-cone_dom"/>
</dbReference>
<keyword evidence="6 8" id="KW-0238">DNA-binding</keyword>
<dbReference type="Pfam" id="PF03477">
    <property type="entry name" value="ATP-cone"/>
    <property type="match status" value="1"/>
</dbReference>
<keyword evidence="8" id="KW-0862">Zinc</keyword>
<evidence type="ECO:0000313" key="11">
    <source>
        <dbReference type="Proteomes" id="UP000076023"/>
    </source>
</evidence>
<dbReference type="RefSeq" id="WP_075080961.1">
    <property type="nucleotide sequence ID" value="NZ_BDCO01000003.1"/>
</dbReference>
<reference evidence="11" key="1">
    <citation type="journal article" date="2017" name="Genome Announc.">
        <title>Draft Genome Sequence of Terrimicrobium sacchariphilum NM-5T, a Facultative Anaerobic Soil Bacterium of the Class Spartobacteria.</title>
        <authorList>
            <person name="Qiu Y.L."/>
            <person name="Tourlousse D.M."/>
            <person name="Matsuura N."/>
            <person name="Ohashi A."/>
            <person name="Sekiguchi Y."/>
        </authorList>
    </citation>
    <scope>NUCLEOTIDE SEQUENCE [LARGE SCALE GENOMIC DNA]</scope>
    <source>
        <strain evidence="11">NM-5</strain>
    </source>
</reference>
<keyword evidence="8" id="KW-0479">Metal-binding</keyword>
<evidence type="ECO:0000256" key="2">
    <source>
        <dbReference type="ARBA" id="ARBA00022741"/>
    </source>
</evidence>
<evidence type="ECO:0000256" key="3">
    <source>
        <dbReference type="ARBA" id="ARBA00022771"/>
    </source>
</evidence>
<sequence length="163" mass="19241">MRCPKCGSLEDKVIDSRLSKDGASIRRRRECLDCETRYTTYEEIERIELRAIKRDGRHEPFDRHKLKTSLVKACEKRPIGLDLIEKAVEDIMQELEAEQKREIPTREIGAKVMERLHLLDPIAYVRYASVYRQFQEIGDFIEEIQSFEKRAVRTQAQPELFKA</sequence>
<comment type="caution">
    <text evidence="10">The sequence shown here is derived from an EMBL/GenBank/DDBJ whole genome shotgun (WGS) entry which is preliminary data.</text>
</comment>
<evidence type="ECO:0000256" key="5">
    <source>
        <dbReference type="ARBA" id="ARBA00023015"/>
    </source>
</evidence>
<comment type="function">
    <text evidence="8">Negatively regulates transcription of bacterial ribonucleotide reductase nrd genes and operons by binding to NrdR-boxes.</text>
</comment>
<gene>
    <name evidence="8" type="primary">nrdR</name>
    <name evidence="10" type="ORF">TSACC_3174</name>
</gene>
<feature type="domain" description="ATP-cone" evidence="9">
    <location>
        <begin position="49"/>
        <end position="139"/>
    </location>
</feature>
<proteinExistence type="inferred from homology"/>
<keyword evidence="1 8" id="KW-0678">Repressor</keyword>
<dbReference type="PANTHER" id="PTHR30455:SF2">
    <property type="entry name" value="TRANSCRIPTIONAL REPRESSOR NRDR"/>
    <property type="match status" value="1"/>
</dbReference>
<evidence type="ECO:0000256" key="1">
    <source>
        <dbReference type="ARBA" id="ARBA00022491"/>
    </source>
</evidence>
<dbReference type="HAMAP" id="MF_00440">
    <property type="entry name" value="NrdR"/>
    <property type="match status" value="1"/>
</dbReference>
<evidence type="ECO:0000313" key="10">
    <source>
        <dbReference type="EMBL" id="GAT35113.1"/>
    </source>
</evidence>
<dbReference type="Proteomes" id="UP000076023">
    <property type="component" value="Unassembled WGS sequence"/>
</dbReference>
<keyword evidence="3 8" id="KW-0863">Zinc-finger</keyword>
<dbReference type="Pfam" id="PF22811">
    <property type="entry name" value="Zn_ribbon_NrdR"/>
    <property type="match status" value="1"/>
</dbReference>
<comment type="similarity">
    <text evidence="8">Belongs to the NrdR family.</text>
</comment>
<dbReference type="PANTHER" id="PTHR30455">
    <property type="entry name" value="TRANSCRIPTIONAL REPRESSOR NRDR"/>
    <property type="match status" value="1"/>
</dbReference>
<evidence type="ECO:0000256" key="6">
    <source>
        <dbReference type="ARBA" id="ARBA00023125"/>
    </source>
</evidence>
<dbReference type="GO" id="GO:0003677">
    <property type="term" value="F:DNA binding"/>
    <property type="evidence" value="ECO:0007669"/>
    <property type="project" value="UniProtKB-KW"/>
</dbReference>